<accession>A0A3Q7HYN9</accession>
<evidence type="ECO:0000313" key="1">
    <source>
        <dbReference type="EnsemblPlants" id="Solyc09g014830.2.1"/>
    </source>
</evidence>
<reference evidence="1" key="1">
    <citation type="journal article" date="2012" name="Nature">
        <title>The tomato genome sequence provides insights into fleshy fruit evolution.</title>
        <authorList>
            <consortium name="Tomato Genome Consortium"/>
        </authorList>
    </citation>
    <scope>NUCLEOTIDE SEQUENCE [LARGE SCALE GENOMIC DNA]</scope>
    <source>
        <strain evidence="1">cv. Heinz 1706</strain>
    </source>
</reference>
<dbReference type="AlphaFoldDB" id="A0A3Q7HYN9"/>
<dbReference type="EnsemblPlants" id="Solyc09g014830.2.1">
    <property type="protein sequence ID" value="Solyc09g014830.2.1"/>
    <property type="gene ID" value="Solyc09g014830.2"/>
</dbReference>
<dbReference type="Gramene" id="Solyc09g014830.2.1">
    <property type="protein sequence ID" value="Solyc09g014830.2.1"/>
    <property type="gene ID" value="Solyc09g014830.2"/>
</dbReference>
<sequence length="57" mass="6729">MLTEHLRWNAYKGESTDEKLFIYYKDNIYISIENEDRISYFLICAIYAGDSSIIVAQ</sequence>
<dbReference type="Proteomes" id="UP000004994">
    <property type="component" value="Chromosome 9"/>
</dbReference>
<reference evidence="1" key="2">
    <citation type="submission" date="2019-01" db="UniProtKB">
        <authorList>
            <consortium name="EnsemblPlants"/>
        </authorList>
    </citation>
    <scope>IDENTIFICATION</scope>
    <source>
        <strain evidence="1">cv. Heinz 1706</strain>
    </source>
</reference>
<dbReference type="PaxDb" id="4081-Solyc09g014830.1.1"/>
<name>A0A3Q7HYN9_SOLLC</name>
<keyword evidence="2" id="KW-1185">Reference proteome</keyword>
<organism evidence="1">
    <name type="scientific">Solanum lycopersicum</name>
    <name type="common">Tomato</name>
    <name type="synonym">Lycopersicon esculentum</name>
    <dbReference type="NCBI Taxonomy" id="4081"/>
    <lineage>
        <taxon>Eukaryota</taxon>
        <taxon>Viridiplantae</taxon>
        <taxon>Streptophyta</taxon>
        <taxon>Embryophyta</taxon>
        <taxon>Tracheophyta</taxon>
        <taxon>Spermatophyta</taxon>
        <taxon>Magnoliopsida</taxon>
        <taxon>eudicotyledons</taxon>
        <taxon>Gunneridae</taxon>
        <taxon>Pentapetalae</taxon>
        <taxon>asterids</taxon>
        <taxon>lamiids</taxon>
        <taxon>Solanales</taxon>
        <taxon>Solanaceae</taxon>
        <taxon>Solanoideae</taxon>
        <taxon>Solaneae</taxon>
        <taxon>Solanum</taxon>
        <taxon>Solanum subgen. Lycopersicon</taxon>
    </lineage>
</organism>
<evidence type="ECO:0000313" key="2">
    <source>
        <dbReference type="Proteomes" id="UP000004994"/>
    </source>
</evidence>
<protein>
    <submittedName>
        <fullName evidence="1">Uncharacterized protein</fullName>
    </submittedName>
</protein>
<proteinExistence type="predicted"/>
<dbReference type="InParanoid" id="A0A3Q7HYN9"/>